<reference evidence="1" key="1">
    <citation type="submission" date="2019-08" db="EMBL/GenBank/DDBJ databases">
        <title>The genome of the North American firefly Photinus pyralis.</title>
        <authorList>
            <consortium name="Photinus pyralis genome working group"/>
            <person name="Fallon T.R."/>
            <person name="Sander Lower S.E."/>
            <person name="Weng J.-K."/>
        </authorList>
    </citation>
    <scope>NUCLEOTIDE SEQUENCE</scope>
    <source>
        <strain evidence="1">TRF0915ILg1</strain>
        <tissue evidence="1">Whole body</tissue>
    </source>
</reference>
<accession>A0A8K0DB83</accession>
<keyword evidence="2" id="KW-1185">Reference proteome</keyword>
<evidence type="ECO:0000313" key="1">
    <source>
        <dbReference type="EMBL" id="KAF2901114.1"/>
    </source>
</evidence>
<dbReference type="Pfam" id="PF06477">
    <property type="entry name" value="DUF1091"/>
    <property type="match status" value="1"/>
</dbReference>
<comment type="caution">
    <text evidence="1">The sequence shown here is derived from an EMBL/GenBank/DDBJ whole genome shotgun (WGS) entry which is preliminary data.</text>
</comment>
<dbReference type="PANTHER" id="PTHR20898">
    <property type="entry name" value="DAEDALUS ON 3-RELATED-RELATED"/>
    <property type="match status" value="1"/>
</dbReference>
<dbReference type="OrthoDB" id="8180029at2759"/>
<dbReference type="Proteomes" id="UP000801492">
    <property type="component" value="Unassembled WGS sequence"/>
</dbReference>
<organism evidence="1 2">
    <name type="scientific">Ignelater luminosus</name>
    <name type="common">Cucubano</name>
    <name type="synonym">Pyrophorus luminosus</name>
    <dbReference type="NCBI Taxonomy" id="2038154"/>
    <lineage>
        <taxon>Eukaryota</taxon>
        <taxon>Metazoa</taxon>
        <taxon>Ecdysozoa</taxon>
        <taxon>Arthropoda</taxon>
        <taxon>Hexapoda</taxon>
        <taxon>Insecta</taxon>
        <taxon>Pterygota</taxon>
        <taxon>Neoptera</taxon>
        <taxon>Endopterygota</taxon>
        <taxon>Coleoptera</taxon>
        <taxon>Polyphaga</taxon>
        <taxon>Elateriformia</taxon>
        <taxon>Elateroidea</taxon>
        <taxon>Elateridae</taxon>
        <taxon>Agrypninae</taxon>
        <taxon>Pyrophorini</taxon>
        <taxon>Ignelater</taxon>
    </lineage>
</organism>
<evidence type="ECO:0000313" key="2">
    <source>
        <dbReference type="Proteomes" id="UP000801492"/>
    </source>
</evidence>
<protein>
    <recommendedName>
        <fullName evidence="3">MD-2-related lipid-recognition domain-containing protein</fullName>
    </recommendedName>
</protein>
<proteinExistence type="predicted"/>
<dbReference type="PANTHER" id="PTHR20898:SF1">
    <property type="entry name" value="MD-2-RELATED LIPID-RECOGNITION DOMAIN-CONTAINING PROTEIN"/>
    <property type="match status" value="1"/>
</dbReference>
<dbReference type="EMBL" id="VTPC01001861">
    <property type="protein sequence ID" value="KAF2901114.1"/>
    <property type="molecule type" value="Genomic_DNA"/>
</dbReference>
<dbReference type="SMART" id="SM00697">
    <property type="entry name" value="DM8"/>
    <property type="match status" value="1"/>
</dbReference>
<feature type="non-terminal residue" evidence="1">
    <location>
        <position position="107"/>
    </location>
</feature>
<evidence type="ECO:0008006" key="3">
    <source>
        <dbReference type="Google" id="ProtNLM"/>
    </source>
</evidence>
<sequence>FNLQAYKFASNEYRLFPFQMNINYCKEQEHSVFGFDDVVKHTNCTLKCPFKRGFYYVDKYRPDETKWPPHLVPGDFKLAITVTYQNQEAAQLAWYGSVIKIERLWNF</sequence>
<dbReference type="InterPro" id="IPR010512">
    <property type="entry name" value="DUF1091"/>
</dbReference>
<gene>
    <name evidence="1" type="ORF">ILUMI_05071</name>
</gene>
<dbReference type="AlphaFoldDB" id="A0A8K0DB83"/>
<name>A0A8K0DB83_IGNLU</name>